<organism evidence="3 4">
    <name type="scientific">Mollisia scopiformis</name>
    <name type="common">Conifer needle endophyte fungus</name>
    <name type="synonym">Phialocephala scopiformis</name>
    <dbReference type="NCBI Taxonomy" id="149040"/>
    <lineage>
        <taxon>Eukaryota</taxon>
        <taxon>Fungi</taxon>
        <taxon>Dikarya</taxon>
        <taxon>Ascomycota</taxon>
        <taxon>Pezizomycotina</taxon>
        <taxon>Leotiomycetes</taxon>
        <taxon>Helotiales</taxon>
        <taxon>Mollisiaceae</taxon>
        <taxon>Mollisia</taxon>
    </lineage>
</organism>
<feature type="domain" description="BRCT" evidence="2">
    <location>
        <begin position="42"/>
        <end position="133"/>
    </location>
</feature>
<dbReference type="InterPro" id="IPR036420">
    <property type="entry name" value="BRCT_dom_sf"/>
</dbReference>
<protein>
    <recommendedName>
        <fullName evidence="2">BRCT domain-containing protein</fullName>
    </recommendedName>
</protein>
<keyword evidence="4" id="KW-1185">Reference proteome</keyword>
<accession>A0A194X6F7</accession>
<dbReference type="RefSeq" id="XP_018069747.1">
    <property type="nucleotide sequence ID" value="XM_018205078.1"/>
</dbReference>
<sequence>MRMPGRTAPSKRRHSGPTPTTNTRLAPNPITERKRAAKNAKPLKAIFKGKSISSVGHFENCGKILGAEDITNYVTAHGGTYEREVSNGTTHLICSIEEYKKRNAQVQRAWALGKGRCSIVVFDWIVDCTTRKSKSCRAATGYTLDRTIKRMQNGKTNDISFREKFEDGVRASKELVDNRLWHIYYDREAFEYKVLLTRINFGTQTGKSLIEKYTLYLFESHAFPHLYMCGAKLSRSNRPCTYYREACHAMEFRDAFKHFQHFFKTKTGVAWDDRLEKRIPTPIGANAVLPGTGQLVERNFIYAPPVRGRPVGLLPAGYIRPEDRVVPVETGDSTNSSSGSSSEEGSGSGSGSGSEGKSNEDVVYDTDSDIDSDDGEEDHRFGPYANQGSFGSINTEEADLRLAQDLADELDVELTPPPRVAQVIDLTEE</sequence>
<evidence type="ECO:0000256" key="1">
    <source>
        <dbReference type="SAM" id="MobiDB-lite"/>
    </source>
</evidence>
<dbReference type="InterPro" id="IPR001357">
    <property type="entry name" value="BRCT_dom"/>
</dbReference>
<feature type="region of interest" description="Disordered" evidence="1">
    <location>
        <begin position="1"/>
        <end position="38"/>
    </location>
</feature>
<dbReference type="EMBL" id="KQ947418">
    <property type="protein sequence ID" value="KUJ15392.1"/>
    <property type="molecule type" value="Genomic_DNA"/>
</dbReference>
<dbReference type="AlphaFoldDB" id="A0A194X6F7"/>
<evidence type="ECO:0000313" key="3">
    <source>
        <dbReference type="EMBL" id="KUJ15392.1"/>
    </source>
</evidence>
<gene>
    <name evidence="3" type="ORF">LY89DRAFT_111738</name>
</gene>
<dbReference type="Pfam" id="PF00533">
    <property type="entry name" value="BRCT"/>
    <property type="match status" value="1"/>
</dbReference>
<dbReference type="OrthoDB" id="342264at2759"/>
<evidence type="ECO:0000259" key="2">
    <source>
        <dbReference type="PROSITE" id="PS50172"/>
    </source>
</evidence>
<dbReference type="SUPFAM" id="SSF52113">
    <property type="entry name" value="BRCT domain"/>
    <property type="match status" value="1"/>
</dbReference>
<dbReference type="CDD" id="cd00027">
    <property type="entry name" value="BRCT"/>
    <property type="match status" value="1"/>
</dbReference>
<dbReference type="KEGG" id="psco:LY89DRAFT_111738"/>
<feature type="region of interest" description="Disordered" evidence="1">
    <location>
        <begin position="324"/>
        <end position="393"/>
    </location>
</feature>
<dbReference type="InParanoid" id="A0A194X6F7"/>
<evidence type="ECO:0000313" key="4">
    <source>
        <dbReference type="Proteomes" id="UP000070700"/>
    </source>
</evidence>
<dbReference type="Gene3D" id="3.40.50.10190">
    <property type="entry name" value="BRCT domain"/>
    <property type="match status" value="1"/>
</dbReference>
<feature type="compositionally biased region" description="Low complexity" evidence="1">
    <location>
        <begin position="336"/>
        <end position="345"/>
    </location>
</feature>
<proteinExistence type="predicted"/>
<reference evidence="3 4" key="1">
    <citation type="submission" date="2015-10" db="EMBL/GenBank/DDBJ databases">
        <title>Full genome of DAOMC 229536 Phialocephala scopiformis, a fungal endophyte of spruce producing the potent anti-insectan compound rugulosin.</title>
        <authorList>
            <consortium name="DOE Joint Genome Institute"/>
            <person name="Walker A.K."/>
            <person name="Frasz S.L."/>
            <person name="Seifert K.A."/>
            <person name="Miller J.D."/>
            <person name="Mondo S.J."/>
            <person name="Labutti K."/>
            <person name="Lipzen A."/>
            <person name="Dockter R."/>
            <person name="Kennedy M."/>
            <person name="Grigoriev I.V."/>
            <person name="Spatafora J.W."/>
        </authorList>
    </citation>
    <scope>NUCLEOTIDE SEQUENCE [LARGE SCALE GENOMIC DNA]</scope>
    <source>
        <strain evidence="3 4">CBS 120377</strain>
    </source>
</reference>
<dbReference type="Proteomes" id="UP000070700">
    <property type="component" value="Unassembled WGS sequence"/>
</dbReference>
<feature type="compositionally biased region" description="Acidic residues" evidence="1">
    <location>
        <begin position="362"/>
        <end position="376"/>
    </location>
</feature>
<name>A0A194X6F7_MOLSC</name>
<dbReference type="STRING" id="149040.A0A194X6F7"/>
<dbReference type="GeneID" id="28814804"/>
<dbReference type="PROSITE" id="PS50172">
    <property type="entry name" value="BRCT"/>
    <property type="match status" value="1"/>
</dbReference>